<proteinExistence type="predicted"/>
<dbReference type="Gene3D" id="3.50.50.60">
    <property type="entry name" value="FAD/NAD(P)-binding domain"/>
    <property type="match status" value="1"/>
</dbReference>
<evidence type="ECO:0000313" key="2">
    <source>
        <dbReference type="Proteomes" id="UP001054889"/>
    </source>
</evidence>
<accession>A0AAV5EUN2</accession>
<evidence type="ECO:0000313" key="1">
    <source>
        <dbReference type="EMBL" id="GJN27104.1"/>
    </source>
</evidence>
<dbReference type="AlphaFoldDB" id="A0AAV5EUN2"/>
<keyword evidence="2" id="KW-1185">Reference proteome</keyword>
<dbReference type="Proteomes" id="UP001054889">
    <property type="component" value="Unassembled WGS sequence"/>
</dbReference>
<dbReference type="SUPFAM" id="SSF51905">
    <property type="entry name" value="FAD/NAD(P)-binding domain"/>
    <property type="match status" value="1"/>
</dbReference>
<reference evidence="1" key="2">
    <citation type="submission" date="2021-12" db="EMBL/GenBank/DDBJ databases">
        <title>Resequencing data analysis of finger millet.</title>
        <authorList>
            <person name="Hatakeyama M."/>
            <person name="Aluri S."/>
            <person name="Balachadran M.T."/>
            <person name="Sivarajan S.R."/>
            <person name="Poveda L."/>
            <person name="Shimizu-Inatsugi R."/>
            <person name="Schlapbach R."/>
            <person name="Sreeman S.M."/>
            <person name="Shimizu K.K."/>
        </authorList>
    </citation>
    <scope>NUCLEOTIDE SEQUENCE</scope>
</reference>
<dbReference type="InterPro" id="IPR036188">
    <property type="entry name" value="FAD/NAD-bd_sf"/>
</dbReference>
<sequence>MAGSDDGRAVVCAGVSGLAAVCWLRKSGVNVTTSEAVDRAGGDYFLWDEGTNTRSLGSNFPNKKQYSKGLSVSKSLNVVECLIDSFVAGSGGDSESLFATAQAEESPCSAAELQKPTLGNLAL</sequence>
<protein>
    <submittedName>
        <fullName evidence="1">Uncharacterized protein</fullName>
    </submittedName>
</protein>
<dbReference type="EMBL" id="BQKI01000079">
    <property type="protein sequence ID" value="GJN27104.1"/>
    <property type="molecule type" value="Genomic_DNA"/>
</dbReference>
<reference evidence="1" key="1">
    <citation type="journal article" date="2018" name="DNA Res.">
        <title>Multiple hybrid de novo genome assembly of finger millet, an orphan allotetraploid crop.</title>
        <authorList>
            <person name="Hatakeyama M."/>
            <person name="Aluri S."/>
            <person name="Balachadran M.T."/>
            <person name="Sivarajan S.R."/>
            <person name="Patrignani A."/>
            <person name="Gruter S."/>
            <person name="Poveda L."/>
            <person name="Shimizu-Inatsugi R."/>
            <person name="Baeten J."/>
            <person name="Francoijs K.J."/>
            <person name="Nataraja K.N."/>
            <person name="Reddy Y.A.N."/>
            <person name="Phadnis S."/>
            <person name="Ravikumar R.L."/>
            <person name="Schlapbach R."/>
            <person name="Sreeman S.M."/>
            <person name="Shimizu K.K."/>
        </authorList>
    </citation>
    <scope>NUCLEOTIDE SEQUENCE</scope>
</reference>
<comment type="caution">
    <text evidence="1">The sequence shown here is derived from an EMBL/GenBank/DDBJ whole genome shotgun (WGS) entry which is preliminary data.</text>
</comment>
<gene>
    <name evidence="1" type="primary">gb15094</name>
    <name evidence="1" type="ORF">PR202_gb15094</name>
</gene>
<organism evidence="1 2">
    <name type="scientific">Eleusine coracana subsp. coracana</name>
    <dbReference type="NCBI Taxonomy" id="191504"/>
    <lineage>
        <taxon>Eukaryota</taxon>
        <taxon>Viridiplantae</taxon>
        <taxon>Streptophyta</taxon>
        <taxon>Embryophyta</taxon>
        <taxon>Tracheophyta</taxon>
        <taxon>Spermatophyta</taxon>
        <taxon>Magnoliopsida</taxon>
        <taxon>Liliopsida</taxon>
        <taxon>Poales</taxon>
        <taxon>Poaceae</taxon>
        <taxon>PACMAD clade</taxon>
        <taxon>Chloridoideae</taxon>
        <taxon>Cynodonteae</taxon>
        <taxon>Eleusininae</taxon>
        <taxon>Eleusine</taxon>
    </lineage>
</organism>
<name>A0AAV5EUN2_ELECO</name>